<reference evidence="2" key="1">
    <citation type="submission" date="2020-11" db="EMBL/GenBank/DDBJ databases">
        <authorList>
            <consortium name="DOE Joint Genome Institute"/>
            <person name="Ahrendt S."/>
            <person name="Riley R."/>
            <person name="Andreopoulos W."/>
            <person name="Labutti K."/>
            <person name="Pangilinan J."/>
            <person name="Ruiz-Duenas F.J."/>
            <person name="Barrasa J.M."/>
            <person name="Sanchez-Garcia M."/>
            <person name="Camarero S."/>
            <person name="Miyauchi S."/>
            <person name="Serrano A."/>
            <person name="Linde D."/>
            <person name="Babiker R."/>
            <person name="Drula E."/>
            <person name="Ayuso-Fernandez I."/>
            <person name="Pacheco R."/>
            <person name="Padilla G."/>
            <person name="Ferreira P."/>
            <person name="Barriuso J."/>
            <person name="Kellner H."/>
            <person name="Castanera R."/>
            <person name="Alfaro M."/>
            <person name="Ramirez L."/>
            <person name="Pisabarro A.G."/>
            <person name="Kuo A."/>
            <person name="Tritt A."/>
            <person name="Lipzen A."/>
            <person name="He G."/>
            <person name="Yan M."/>
            <person name="Ng V."/>
            <person name="Cullen D."/>
            <person name="Martin F."/>
            <person name="Rosso M.-N."/>
            <person name="Henrissat B."/>
            <person name="Hibbett D."/>
            <person name="Martinez A.T."/>
            <person name="Grigoriev I.V."/>
        </authorList>
    </citation>
    <scope>NUCLEOTIDE SEQUENCE</scope>
    <source>
        <strain evidence="2">MF-IS2</strain>
    </source>
</reference>
<sequence>MEGSRNVSITGGRTKTSPPGRSATKVTQIDAFNLALSLSNSGYQILVGSRTKSATTQAYLITSSASSLSCKFLKLLLAVPAICILRPLRRQPACPTLCTPTSTTTWPIPQPYRPPPPFEPSFTTTTISIIPFFHSSVSCH</sequence>
<comment type="caution">
    <text evidence="2">The sequence shown here is derived from an EMBL/GenBank/DDBJ whole genome shotgun (WGS) entry which is preliminary data.</text>
</comment>
<accession>A0A9P5WYI0</accession>
<protein>
    <submittedName>
        <fullName evidence="2">Uncharacterized protein</fullName>
    </submittedName>
</protein>
<proteinExistence type="predicted"/>
<organism evidence="2 3">
    <name type="scientific">Macrolepiota fuliginosa MF-IS2</name>
    <dbReference type="NCBI Taxonomy" id="1400762"/>
    <lineage>
        <taxon>Eukaryota</taxon>
        <taxon>Fungi</taxon>
        <taxon>Dikarya</taxon>
        <taxon>Basidiomycota</taxon>
        <taxon>Agaricomycotina</taxon>
        <taxon>Agaricomycetes</taxon>
        <taxon>Agaricomycetidae</taxon>
        <taxon>Agaricales</taxon>
        <taxon>Agaricineae</taxon>
        <taxon>Agaricaceae</taxon>
        <taxon>Macrolepiota</taxon>
    </lineage>
</organism>
<feature type="region of interest" description="Disordered" evidence="1">
    <location>
        <begin position="1"/>
        <end position="23"/>
    </location>
</feature>
<name>A0A9P5WYI0_9AGAR</name>
<dbReference type="Proteomes" id="UP000807342">
    <property type="component" value="Unassembled WGS sequence"/>
</dbReference>
<evidence type="ECO:0000313" key="2">
    <source>
        <dbReference type="EMBL" id="KAF9441208.1"/>
    </source>
</evidence>
<evidence type="ECO:0000256" key="1">
    <source>
        <dbReference type="SAM" id="MobiDB-lite"/>
    </source>
</evidence>
<evidence type="ECO:0000313" key="3">
    <source>
        <dbReference type="Proteomes" id="UP000807342"/>
    </source>
</evidence>
<gene>
    <name evidence="2" type="ORF">P691DRAFT_594782</name>
</gene>
<keyword evidence="3" id="KW-1185">Reference proteome</keyword>
<dbReference type="AlphaFoldDB" id="A0A9P5WYI0"/>
<dbReference type="EMBL" id="MU152012">
    <property type="protein sequence ID" value="KAF9441208.1"/>
    <property type="molecule type" value="Genomic_DNA"/>
</dbReference>